<sequence length="336" mass="34084">MRSKTAGVVAAAATVALLGSGCAAGGSGGSGGSDGSGGSGKNGAPTAASSGKSASGSAPTSGATTTNAAASDGTIAVPSGIDADTKKSYDLENTIAICMRGKGFAYTAWFPKPSSSNSPIDDDADYDASKAVLAKYGFGAYAQWVYPNDPNVPGHYEMQVSPNSAVRDALDAAQQRLWDKTLVGDIAVAKQTGSKFTPDSCTGQAFAKVYPNQPDEAQASSEGKAAAARAAQDRQNLNGDPALVALAQTYANCLRGKGITVSSTQVTEIRNAVRFQYVSQAAQRAQAAGGHLDVATATPLLTTEIRDSLADLDCGRAFRAAYLPKLKQAPDAEGVG</sequence>
<comment type="caution">
    <text evidence="3">The sequence shown here is derived from an EMBL/GenBank/DDBJ whole genome shotgun (WGS) entry which is preliminary data.</text>
</comment>
<feature type="signal peptide" evidence="2">
    <location>
        <begin position="1"/>
        <end position="23"/>
    </location>
</feature>
<keyword evidence="4" id="KW-1185">Reference proteome</keyword>
<feature type="compositionally biased region" description="Low complexity" evidence="1">
    <location>
        <begin position="43"/>
        <end position="68"/>
    </location>
</feature>
<evidence type="ECO:0000256" key="2">
    <source>
        <dbReference type="SAM" id="SignalP"/>
    </source>
</evidence>
<dbReference type="RefSeq" id="WP_344665420.1">
    <property type="nucleotide sequence ID" value="NZ_BAAAQN010000009.1"/>
</dbReference>
<dbReference type="PROSITE" id="PS51257">
    <property type="entry name" value="PROKAR_LIPOPROTEIN"/>
    <property type="match status" value="1"/>
</dbReference>
<keyword evidence="2" id="KW-0732">Signal</keyword>
<name>A0ABP5FDI2_9ACTN</name>
<feature type="region of interest" description="Disordered" evidence="1">
    <location>
        <begin position="26"/>
        <end position="68"/>
    </location>
</feature>
<gene>
    <name evidence="3" type="ORF">GCM10009839_21970</name>
</gene>
<dbReference type="Proteomes" id="UP001500751">
    <property type="component" value="Unassembled WGS sequence"/>
</dbReference>
<organism evidence="3 4">
    <name type="scientific">Catenulispora yoronensis</name>
    <dbReference type="NCBI Taxonomy" id="450799"/>
    <lineage>
        <taxon>Bacteria</taxon>
        <taxon>Bacillati</taxon>
        <taxon>Actinomycetota</taxon>
        <taxon>Actinomycetes</taxon>
        <taxon>Catenulisporales</taxon>
        <taxon>Catenulisporaceae</taxon>
        <taxon>Catenulispora</taxon>
    </lineage>
</organism>
<feature type="compositionally biased region" description="Gly residues" evidence="1">
    <location>
        <begin position="26"/>
        <end position="41"/>
    </location>
</feature>
<proteinExistence type="predicted"/>
<reference evidence="4" key="1">
    <citation type="journal article" date="2019" name="Int. J. Syst. Evol. Microbiol.">
        <title>The Global Catalogue of Microorganisms (GCM) 10K type strain sequencing project: providing services to taxonomists for standard genome sequencing and annotation.</title>
        <authorList>
            <consortium name="The Broad Institute Genomics Platform"/>
            <consortium name="The Broad Institute Genome Sequencing Center for Infectious Disease"/>
            <person name="Wu L."/>
            <person name="Ma J."/>
        </authorList>
    </citation>
    <scope>NUCLEOTIDE SEQUENCE [LARGE SCALE GENOMIC DNA]</scope>
    <source>
        <strain evidence="4">JCM 16014</strain>
    </source>
</reference>
<feature type="chain" id="PRO_5047437176" evidence="2">
    <location>
        <begin position="24"/>
        <end position="336"/>
    </location>
</feature>
<evidence type="ECO:0000256" key="1">
    <source>
        <dbReference type="SAM" id="MobiDB-lite"/>
    </source>
</evidence>
<evidence type="ECO:0000313" key="4">
    <source>
        <dbReference type="Proteomes" id="UP001500751"/>
    </source>
</evidence>
<dbReference type="EMBL" id="BAAAQN010000009">
    <property type="protein sequence ID" value="GAA2023896.1"/>
    <property type="molecule type" value="Genomic_DNA"/>
</dbReference>
<evidence type="ECO:0000313" key="3">
    <source>
        <dbReference type="EMBL" id="GAA2023896.1"/>
    </source>
</evidence>
<accession>A0ABP5FDI2</accession>
<protein>
    <submittedName>
        <fullName evidence="3">Uncharacterized protein</fullName>
    </submittedName>
</protein>